<dbReference type="GO" id="GO:0016887">
    <property type="term" value="F:ATP hydrolysis activity"/>
    <property type="evidence" value="ECO:0007669"/>
    <property type="project" value="InterPro"/>
</dbReference>
<keyword evidence="4 12" id="KW-0812">Transmembrane</keyword>
<feature type="transmembrane region" description="Helical" evidence="12">
    <location>
        <begin position="32"/>
        <end position="52"/>
    </location>
</feature>
<comment type="subcellular location">
    <subcellularLocation>
        <location evidence="1">Membrane</location>
        <topology evidence="1">Multi-pass membrane protein</topology>
    </subcellularLocation>
</comment>
<dbReference type="InterPro" id="IPR017871">
    <property type="entry name" value="ABC_transporter-like_CS"/>
</dbReference>
<dbReference type="PROSITE" id="PS00211">
    <property type="entry name" value="ABC_TRANSPORTER_1"/>
    <property type="match status" value="2"/>
</dbReference>
<evidence type="ECO:0000256" key="10">
    <source>
        <dbReference type="ARBA" id="ARBA00059074"/>
    </source>
</evidence>
<evidence type="ECO:0000256" key="8">
    <source>
        <dbReference type="ARBA" id="ARBA00023136"/>
    </source>
</evidence>
<dbReference type="GO" id="GO:0016020">
    <property type="term" value="C:membrane"/>
    <property type="evidence" value="ECO:0007669"/>
    <property type="project" value="UniProtKB-SubCell"/>
</dbReference>
<feature type="domain" description="ABC transporter" evidence="13">
    <location>
        <begin position="598"/>
        <end position="828"/>
    </location>
</feature>
<dbReference type="SUPFAM" id="SSF90123">
    <property type="entry name" value="ABC transporter transmembrane region"/>
    <property type="match status" value="2"/>
</dbReference>
<evidence type="ECO:0000256" key="3">
    <source>
        <dbReference type="ARBA" id="ARBA00022448"/>
    </source>
</evidence>
<dbReference type="FunFam" id="1.20.1560.10:FF:000066">
    <property type="entry name" value="ABC multidrug transporter (Eurofung)"/>
    <property type="match status" value="1"/>
</dbReference>
<dbReference type="SUPFAM" id="SSF52540">
    <property type="entry name" value="P-loop containing nucleoside triphosphate hydrolases"/>
    <property type="match status" value="2"/>
</dbReference>
<comment type="similarity">
    <text evidence="2">Belongs to the ABC transporter superfamily. ABCC family. Conjugate transporter (TC 3.A.1.208) subfamily.</text>
</comment>
<dbReference type="GO" id="GO:0140359">
    <property type="term" value="F:ABC-type transporter activity"/>
    <property type="evidence" value="ECO:0007669"/>
    <property type="project" value="InterPro"/>
</dbReference>
<dbReference type="InterPro" id="IPR044746">
    <property type="entry name" value="ABCC_6TM_D1"/>
</dbReference>
<reference evidence="16" key="1">
    <citation type="journal article" date="2023" name="Mol. Phylogenet. Evol.">
        <title>Genome-scale phylogeny and comparative genomics of the fungal order Sordariales.</title>
        <authorList>
            <person name="Hensen N."/>
            <person name="Bonometti L."/>
            <person name="Westerberg I."/>
            <person name="Brannstrom I.O."/>
            <person name="Guillou S."/>
            <person name="Cros-Aarteil S."/>
            <person name="Calhoun S."/>
            <person name="Haridas S."/>
            <person name="Kuo A."/>
            <person name="Mondo S."/>
            <person name="Pangilinan J."/>
            <person name="Riley R."/>
            <person name="LaButti K."/>
            <person name="Andreopoulos B."/>
            <person name="Lipzen A."/>
            <person name="Chen C."/>
            <person name="Yan M."/>
            <person name="Daum C."/>
            <person name="Ng V."/>
            <person name="Clum A."/>
            <person name="Steindorff A."/>
            <person name="Ohm R.A."/>
            <person name="Martin F."/>
            <person name="Silar P."/>
            <person name="Natvig D.O."/>
            <person name="Lalanne C."/>
            <person name="Gautier V."/>
            <person name="Ament-Velasquez S.L."/>
            <person name="Kruys A."/>
            <person name="Hutchinson M.I."/>
            <person name="Powell A.J."/>
            <person name="Barry K."/>
            <person name="Miller A.N."/>
            <person name="Grigoriev I.V."/>
            <person name="Debuchy R."/>
            <person name="Gladieux P."/>
            <person name="Hiltunen Thoren M."/>
            <person name="Johannesson H."/>
        </authorList>
    </citation>
    <scope>NUCLEOTIDE SEQUENCE [LARGE SCALE GENOMIC DNA]</scope>
    <source>
        <strain evidence="16">CBS 284.82</strain>
    </source>
</reference>
<name>A0AAN6PFM8_9PEZI</name>
<feature type="transmembrane region" description="Helical" evidence="12">
    <location>
        <begin position="920"/>
        <end position="946"/>
    </location>
</feature>
<dbReference type="InterPro" id="IPR044726">
    <property type="entry name" value="ABCC_6TM_D2"/>
</dbReference>
<dbReference type="PANTHER" id="PTHR24223">
    <property type="entry name" value="ATP-BINDING CASSETTE SUB-FAMILY C"/>
    <property type="match status" value="1"/>
</dbReference>
<dbReference type="PROSITE" id="PS50893">
    <property type="entry name" value="ABC_TRANSPORTER_2"/>
    <property type="match status" value="2"/>
</dbReference>
<comment type="function">
    <text evidence="10">ABC-type transporter; part of the gene cluster that mediates the biosynthesis of the phomopsins, a group of hexapeptide mycotoxins which infects lupins and causes lupinosis disease in livestock.</text>
</comment>
<feature type="transmembrane region" description="Helical" evidence="12">
    <location>
        <begin position="999"/>
        <end position="1022"/>
    </location>
</feature>
<dbReference type="PANTHER" id="PTHR24223:SF345">
    <property type="entry name" value="ABC MULTIDRUG TRANSPORTER (EUROFUNG)"/>
    <property type="match status" value="1"/>
</dbReference>
<evidence type="ECO:0000256" key="7">
    <source>
        <dbReference type="ARBA" id="ARBA00022989"/>
    </source>
</evidence>
<feature type="transmembrane region" description="Helical" evidence="12">
    <location>
        <begin position="310"/>
        <end position="335"/>
    </location>
</feature>
<dbReference type="GO" id="GO:0005524">
    <property type="term" value="F:ATP binding"/>
    <property type="evidence" value="ECO:0007669"/>
    <property type="project" value="UniProtKB-KW"/>
</dbReference>
<dbReference type="InterPro" id="IPR056227">
    <property type="entry name" value="TMD0_ABC"/>
</dbReference>
<evidence type="ECO:0000256" key="1">
    <source>
        <dbReference type="ARBA" id="ARBA00004141"/>
    </source>
</evidence>
<keyword evidence="8 12" id="KW-0472">Membrane</keyword>
<comment type="caution">
    <text evidence="15">The sequence shown here is derived from an EMBL/GenBank/DDBJ whole genome shotgun (WGS) entry which is preliminary data.</text>
</comment>
<dbReference type="EMBL" id="MU854386">
    <property type="protein sequence ID" value="KAK4040031.1"/>
    <property type="molecule type" value="Genomic_DNA"/>
</dbReference>
<evidence type="ECO:0000256" key="12">
    <source>
        <dbReference type="SAM" id="Phobius"/>
    </source>
</evidence>
<dbReference type="SMART" id="SM00382">
    <property type="entry name" value="AAA"/>
    <property type="match status" value="2"/>
</dbReference>
<dbReference type="InterPro" id="IPR027417">
    <property type="entry name" value="P-loop_NTPase"/>
</dbReference>
<dbReference type="Pfam" id="PF00005">
    <property type="entry name" value="ABC_tran"/>
    <property type="match status" value="2"/>
</dbReference>
<feature type="transmembrane region" description="Helical" evidence="12">
    <location>
        <begin position="519"/>
        <end position="540"/>
    </location>
</feature>
<dbReference type="InterPro" id="IPR003439">
    <property type="entry name" value="ABC_transporter-like_ATP-bd"/>
</dbReference>
<feature type="domain" description="ABC transporter" evidence="13">
    <location>
        <begin position="1174"/>
        <end position="1462"/>
    </location>
</feature>
<evidence type="ECO:0000313" key="15">
    <source>
        <dbReference type="EMBL" id="KAK4040031.1"/>
    </source>
</evidence>
<evidence type="ECO:0000259" key="13">
    <source>
        <dbReference type="PROSITE" id="PS50893"/>
    </source>
</evidence>
<keyword evidence="6" id="KW-0067">ATP-binding</keyword>
<feature type="transmembrane region" description="Helical" evidence="12">
    <location>
        <begin position="1081"/>
        <end position="1101"/>
    </location>
</feature>
<organism evidence="15 16">
    <name type="scientific">Parachaetomium inaequale</name>
    <dbReference type="NCBI Taxonomy" id="2588326"/>
    <lineage>
        <taxon>Eukaryota</taxon>
        <taxon>Fungi</taxon>
        <taxon>Dikarya</taxon>
        <taxon>Ascomycota</taxon>
        <taxon>Pezizomycotina</taxon>
        <taxon>Sordariomycetes</taxon>
        <taxon>Sordariomycetidae</taxon>
        <taxon>Sordariales</taxon>
        <taxon>Chaetomiaceae</taxon>
        <taxon>Parachaetomium</taxon>
    </lineage>
</organism>
<accession>A0AAN6PFM8</accession>
<dbReference type="FunFam" id="3.40.50.300:FF:001854">
    <property type="entry name" value="ABC multidrug transporter (Eurofung)"/>
    <property type="match status" value="1"/>
</dbReference>
<feature type="domain" description="ABC transmembrane type-1" evidence="14">
    <location>
        <begin position="878"/>
        <end position="1137"/>
    </location>
</feature>
<feature type="transmembrane region" description="Helical" evidence="12">
    <location>
        <begin position="64"/>
        <end position="85"/>
    </location>
</feature>
<keyword evidence="5" id="KW-0547">Nucleotide-binding</keyword>
<feature type="region of interest" description="Disordered" evidence="11">
    <location>
        <begin position="571"/>
        <end position="590"/>
    </location>
</feature>
<dbReference type="InterPro" id="IPR036640">
    <property type="entry name" value="ABC1_TM_sf"/>
</dbReference>
<dbReference type="Proteomes" id="UP001303115">
    <property type="component" value="Unassembled WGS sequence"/>
</dbReference>
<evidence type="ECO:0000259" key="14">
    <source>
        <dbReference type="PROSITE" id="PS50929"/>
    </source>
</evidence>
<dbReference type="InterPro" id="IPR050173">
    <property type="entry name" value="ABC_transporter_C-like"/>
</dbReference>
<evidence type="ECO:0000256" key="2">
    <source>
        <dbReference type="ARBA" id="ARBA00009726"/>
    </source>
</evidence>
<dbReference type="FunFam" id="1.20.1560.10:FF:000055">
    <property type="entry name" value="ABC multidrug transporter (Eurofung)"/>
    <property type="match status" value="1"/>
</dbReference>
<protein>
    <submittedName>
        <fullName evidence="15">Canalicular multispecific organic anion transporter 1</fullName>
    </submittedName>
</protein>
<keyword evidence="7 12" id="KW-1133">Transmembrane helix</keyword>
<dbReference type="Gene3D" id="3.40.50.300">
    <property type="entry name" value="P-loop containing nucleotide triphosphate hydrolases"/>
    <property type="match status" value="2"/>
</dbReference>
<feature type="transmembrane region" description="Helical" evidence="12">
    <location>
        <begin position="958"/>
        <end position="979"/>
    </location>
</feature>
<dbReference type="CDD" id="cd18579">
    <property type="entry name" value="ABC_6TM_ABCC_D1"/>
    <property type="match status" value="1"/>
</dbReference>
<dbReference type="Gene3D" id="1.20.1560.10">
    <property type="entry name" value="ABC transporter type 1, transmembrane domain"/>
    <property type="match status" value="2"/>
</dbReference>
<feature type="region of interest" description="Disordered" evidence="11">
    <location>
        <begin position="1234"/>
        <end position="1268"/>
    </location>
</feature>
<keyword evidence="16" id="KW-1185">Reference proteome</keyword>
<feature type="compositionally biased region" description="Pro residues" evidence="11">
    <location>
        <begin position="1234"/>
        <end position="1246"/>
    </location>
</feature>
<dbReference type="CDD" id="cd18580">
    <property type="entry name" value="ABC_6TM_ABCC_D2"/>
    <property type="match status" value="1"/>
</dbReference>
<dbReference type="CDD" id="cd03250">
    <property type="entry name" value="ABCC_MRP_domain1"/>
    <property type="match status" value="1"/>
</dbReference>
<proteinExistence type="inferred from homology"/>
<evidence type="ECO:0000313" key="16">
    <source>
        <dbReference type="Proteomes" id="UP001303115"/>
    </source>
</evidence>
<dbReference type="InterPro" id="IPR011527">
    <property type="entry name" value="ABC1_TM_dom"/>
</dbReference>
<dbReference type="InterPro" id="IPR003593">
    <property type="entry name" value="AAA+_ATPase"/>
</dbReference>
<evidence type="ECO:0000256" key="5">
    <source>
        <dbReference type="ARBA" id="ARBA00022741"/>
    </source>
</evidence>
<keyword evidence="3" id="KW-0813">Transport</keyword>
<feature type="transmembrane region" description="Helical" evidence="12">
    <location>
        <begin position="97"/>
        <end position="116"/>
    </location>
</feature>
<gene>
    <name evidence="15" type="ORF">C8A01DRAFT_46604</name>
</gene>
<evidence type="ECO:0000256" key="9">
    <source>
        <dbReference type="ARBA" id="ARBA00023180"/>
    </source>
</evidence>
<evidence type="ECO:0000256" key="4">
    <source>
        <dbReference type="ARBA" id="ARBA00022692"/>
    </source>
</evidence>
<evidence type="ECO:0000256" key="11">
    <source>
        <dbReference type="SAM" id="MobiDB-lite"/>
    </source>
</evidence>
<feature type="domain" description="ABC transmembrane type-1" evidence="14">
    <location>
        <begin position="279"/>
        <end position="548"/>
    </location>
</feature>
<feature type="transmembrane region" description="Helical" evidence="12">
    <location>
        <begin position="411"/>
        <end position="432"/>
    </location>
</feature>
<dbReference type="Pfam" id="PF24357">
    <property type="entry name" value="TMD0_ABC"/>
    <property type="match status" value="1"/>
</dbReference>
<feature type="transmembrane region" description="Helical" evidence="12">
    <location>
        <begin position="878"/>
        <end position="900"/>
    </location>
</feature>
<feature type="transmembrane region" description="Helical" evidence="12">
    <location>
        <begin position="128"/>
        <end position="152"/>
    </location>
</feature>
<sequence>MDFSGCPGDDSFGPAVRGCRGDFDFTIKFEKIFFALIPAPIFIAFSLSRIVYLARKPAIATGAILRRAKLASICVFSALQLPLLVLSSTKSRRFGTFFIPADALTLASGLCMLPLSSSEHSRSPRPSILLNAYLFITILLDVTQTRTLWLASNNIDEITFARIFTCAVVFKALIIVLESQSKSRWIRWDVKEHSPEETTGLYGLGAYFWLNRLFLAGYRKVLRIDDLFPLDKAMASEKLHTGLAHRIDVSQLRGKSHGLAQAVAKALAVPLLLPVGPRIALGAFQFCQPFLIQTLLEYLQRPVDESPKNIGYGLIGATALIYVGIAASGAFYWYFQERAMYMTRGLLASAIYRKTTESRLAASDDSAALTLMSADIERVISGCLNIHEFWANTIEVALACWLLSRQIGPAFVAPLIVVGGCVVCSTVMARVTGPRQKLWMEKIQKRVGMTSSIIGQMKHLKISGLAETVEEAIQSMRLDELSAGSGFRTLVVIAATVGFTPLFLSPVITFAFASRTLDVTTIFTSMSYIILLAGPLGVLFQMIPNLLAAFTCLNRIQAFLEQSPRVDFRELPTLPDAEGGPAGEKSSQGGFEWSKTKVKISSGSFGWETSKMSLKSIDLDVPASQLTIVVGPVASGKSTLCKTLLGEVPVSQGRVRMASGASRKIGYCDQNPFLSNATIRENILGFAPFVQGRYEEVIEATMLRPDLNLLPQGDSTNIGSNGITLSGGQKQRVSMARALYLDTDFYVFDDILSGLDADTEEQVFLRVFSPTGLIRRRNATALLCTHSVRHLPLADHIVALGTDGTIVEQGTFQELMANEKYVSGLGVAETDTSYSGDTRKPVPTKTPVLSKTEEQARMTGDWAVYRHYFARINMLSKVTCVVFGAGWGGLANVGTIWLKFWSEDVASPTPSHSNAYYNGVYAVFQLGTLLSLFVLAYVCFTSMITISGARIHQEALRTVINAPLSFFTTTDTGVVVNLFSQDMTLIDGQLPQAVLGMAAVIATSSPYVAITYPALVVIVYVLQKLLDLEAKSPLYSHFIDTIKGIATFRAFGWVQDGIDQNYQLLDTSQRPAYLLAMIQRWLELTLQLVVAVLAVCVVALATQLRSNTAFTGASLVALMGFGERLSLIVRFYTLLETSIGAVSRLKAFSENVKPESKEGEDLVPPKEWPLQGGIEINGVSAAYGEGEDAADHLALDNLHLTIAPGEKVAICGRSGSGKSSLLLLLLRLLDPLPPTSPITAPPPSTKPPNQNEKTPSPSPSMSPEAPGTITLSTLPLRQISRPHLRTHLLALPQEPVFLPSTTPTTHQLDPRHTSTPSDCRAALETVSLWPGIAARGGLDAPLNPDTLSQGQKQLFSLARVILRRRARTREREAEFGSAGVRDGGILLLDEVSSSVDQETDEAMQRVIMDEFAGYTIVMVSHRLGMVMGFDRVVVMEGGRIVESGQPGELVGREGSRFRELWMVGNKGRG</sequence>
<dbReference type="PROSITE" id="PS50929">
    <property type="entry name" value="ABC_TM1F"/>
    <property type="match status" value="2"/>
</dbReference>
<feature type="transmembrane region" description="Helical" evidence="12">
    <location>
        <begin position="490"/>
        <end position="513"/>
    </location>
</feature>
<feature type="transmembrane region" description="Helical" evidence="12">
    <location>
        <begin position="158"/>
        <end position="177"/>
    </location>
</feature>
<dbReference type="Pfam" id="PF00664">
    <property type="entry name" value="ABC_membrane"/>
    <property type="match status" value="1"/>
</dbReference>
<keyword evidence="9" id="KW-0325">Glycoprotein</keyword>
<evidence type="ECO:0000256" key="6">
    <source>
        <dbReference type="ARBA" id="ARBA00022840"/>
    </source>
</evidence>